<dbReference type="EMBL" id="JAQQWP010000007">
    <property type="protein sequence ID" value="KAK8109555.1"/>
    <property type="molecule type" value="Genomic_DNA"/>
</dbReference>
<feature type="repeat" description="ANK" evidence="3">
    <location>
        <begin position="1222"/>
        <end position="1251"/>
    </location>
</feature>
<evidence type="ECO:0000256" key="2">
    <source>
        <dbReference type="ARBA" id="ARBA00023043"/>
    </source>
</evidence>
<evidence type="ECO:0000313" key="7">
    <source>
        <dbReference type="Proteomes" id="UP001392437"/>
    </source>
</evidence>
<feature type="domain" description="Nephrocystin 3-like N-terminal" evidence="5">
    <location>
        <begin position="351"/>
        <end position="538"/>
    </location>
</feature>
<protein>
    <recommendedName>
        <fullName evidence="5">Nephrocystin 3-like N-terminal domain-containing protein</fullName>
    </recommendedName>
</protein>
<dbReference type="PROSITE" id="PS50297">
    <property type="entry name" value="ANK_REP_REGION"/>
    <property type="match status" value="4"/>
</dbReference>
<dbReference type="SMART" id="SM00248">
    <property type="entry name" value="ANK"/>
    <property type="match status" value="12"/>
</dbReference>
<dbReference type="PRINTS" id="PR01415">
    <property type="entry name" value="ANKYRIN"/>
</dbReference>
<dbReference type="Proteomes" id="UP001392437">
    <property type="component" value="Unassembled WGS sequence"/>
</dbReference>
<dbReference type="PANTHER" id="PTHR24198:SF165">
    <property type="entry name" value="ANKYRIN REPEAT-CONTAINING PROTEIN-RELATED"/>
    <property type="match status" value="1"/>
</dbReference>
<keyword evidence="7" id="KW-1185">Reference proteome</keyword>
<evidence type="ECO:0000256" key="1">
    <source>
        <dbReference type="ARBA" id="ARBA00022737"/>
    </source>
</evidence>
<gene>
    <name evidence="6" type="ORF">PG999_007692</name>
</gene>
<dbReference type="InterPro" id="IPR036770">
    <property type="entry name" value="Ankyrin_rpt-contain_sf"/>
</dbReference>
<dbReference type="Gene3D" id="3.40.50.300">
    <property type="entry name" value="P-loop containing nucleotide triphosphate hydrolases"/>
    <property type="match status" value="1"/>
</dbReference>
<evidence type="ECO:0000256" key="3">
    <source>
        <dbReference type="PROSITE-ProRule" id="PRU00023"/>
    </source>
</evidence>
<organism evidence="6 7">
    <name type="scientific">Apiospora kogelbergensis</name>
    <dbReference type="NCBI Taxonomy" id="1337665"/>
    <lineage>
        <taxon>Eukaryota</taxon>
        <taxon>Fungi</taxon>
        <taxon>Dikarya</taxon>
        <taxon>Ascomycota</taxon>
        <taxon>Pezizomycotina</taxon>
        <taxon>Sordariomycetes</taxon>
        <taxon>Xylariomycetidae</taxon>
        <taxon>Amphisphaeriales</taxon>
        <taxon>Apiosporaceae</taxon>
        <taxon>Apiospora</taxon>
    </lineage>
</organism>
<proteinExistence type="predicted"/>
<evidence type="ECO:0000313" key="6">
    <source>
        <dbReference type="EMBL" id="KAK8109555.1"/>
    </source>
</evidence>
<dbReference type="Pfam" id="PF24883">
    <property type="entry name" value="NPHP3_N"/>
    <property type="match status" value="1"/>
</dbReference>
<dbReference type="PROSITE" id="PS50088">
    <property type="entry name" value="ANK_REPEAT"/>
    <property type="match status" value="5"/>
</dbReference>
<feature type="repeat" description="ANK" evidence="3">
    <location>
        <begin position="1256"/>
        <end position="1284"/>
    </location>
</feature>
<dbReference type="InterPro" id="IPR056884">
    <property type="entry name" value="NPHP3-like_N"/>
</dbReference>
<dbReference type="Gene3D" id="1.25.40.20">
    <property type="entry name" value="Ankyrin repeat-containing domain"/>
    <property type="match status" value="3"/>
</dbReference>
<feature type="repeat" description="ANK" evidence="3">
    <location>
        <begin position="1323"/>
        <end position="1355"/>
    </location>
</feature>
<feature type="repeat" description="ANK" evidence="3">
    <location>
        <begin position="965"/>
        <end position="997"/>
    </location>
</feature>
<reference evidence="6 7" key="1">
    <citation type="submission" date="2023-01" db="EMBL/GenBank/DDBJ databases">
        <title>Analysis of 21 Apiospora genomes using comparative genomics revels a genus with tremendous synthesis potential of carbohydrate active enzymes and secondary metabolites.</title>
        <authorList>
            <person name="Sorensen T."/>
        </authorList>
    </citation>
    <scope>NUCLEOTIDE SEQUENCE [LARGE SCALE GENOMIC DNA]</scope>
    <source>
        <strain evidence="6 7">CBS 117206</strain>
    </source>
</reference>
<dbReference type="SUPFAM" id="SSF48403">
    <property type="entry name" value="Ankyrin repeat"/>
    <property type="match status" value="2"/>
</dbReference>
<accession>A0AAW0QVL9</accession>
<sequence>MSDLKRKGTVRRQKKDSNIRDQGIKQLYPEKDTYVPEVDIVLVPGLATNPEECWGDKNFNWPTDSLAKDFPKSRILLYMFESEWKGTFKVKQFMDNLAMGLLKGIDANRDKVSRTFLFLHRIYQGFDQHGGLIIAKAVVLAEFHRKRFPVLFEAITTTVFFGTPFKGSEAAVVGSMVSSFGESFGQTVPTKLLEFMEPGNSQIRELVDQFTNRVRQVSPNIAITCFWEQHETTLSGLMKAPSAWPTIPLPEKLAMFVTRESATLEGYDNFGLNANHRGLVKFSSAQDSPFKMVRHEIKDLVNAAEYTVKGRMNSVSGIDRDMINGIDDALGGSYTPARRKAATGTFAPSPWITEEPEYIAWLAEDSPKDGSSTTKPGDCLWVRAHEGRGKTSASMAVITHYEQREAVARKQNPVRIAYFFCEQSQYFCTAEDILQSLIRQLIKQQESLAPYARLFIKKAKGDTSQAQITIENLWQALQDMLTDAFVGSKVIFVLNNLHVLPETSTSTDKLMKFINAELRDMHEMGSRRVLTRWFITSRDVHHVGEALAVDGVRLVDLQDPKYKNQVQINLKEAAKSKVEALVKKKNYSKALAYFVGSVLGKRAQNTQWIDISYVQLVELDPHVNDLKVRRVIETLPQDLRILLNQAWYQVFKANSGDHDTITEILRTLILTYESPTEQELGILAGLGTSEEDKKDLHRLIEICKPLLSVQHGKVSFINSVVKSHLLENAKDLLDMSAQEIKWQHGVIALRCFERIKEAFDVEIDLDDESEEDEAGDDSDDDSDNESDSNESDDNEDWDGESQSDASDDDPEVDKVYGLAEEYMVKHWLRHASKATFEIAEDLSAEEDFWEPGSRIRRRWLIEFSRLTDILDNFYVKQWTALHVVSSVGFQDLLAVLIRNGHKDEVVERDELNNTPVSYNHPSSTHQTIRQKLTLFQLHLAAEFGRTKIIQELLNHNAPVNDGIDGDGTPLHMAAYSGHIEAMEILLRRGADPIGASDEEGPVVNAAISSGNQKAVELIVNQGVPLVMEGNFDSPLALAALLSNPSMFEYLIDKYADRLPAEEYSKALVKSAEAKRTEVFNKLLEFEHDDVYFQRALDAASEKRNWDIVKVLIELRPGLDCNSLFVSAAGVNDDKDDLLRVAWDFSKGTIRRETVDRALYVATDCEKTSTVEILLAEPYRASPNATGPEYGNALTASAHDGTEDIIDMLLEAGAGVNDPAGWALQAAAAKGHKDIVVRFLKQEGADVNAFTKNENFPAGTALQAACEAGELGIVELLLAHGADPNGGGGDEGPPVIAATKHVEDEILQRLVRAGAALDIRGGADASTPLTNAAACYNEDAVRMLLDAGADIDLADGAGNTPLMVACAEEDCGAIAQVLLERGADILCVNDEGKNALQIAFEAEEEYCVELLVDRTSALFTALREAMQGGTWR</sequence>
<dbReference type="Pfam" id="PF12796">
    <property type="entry name" value="Ank_2"/>
    <property type="match status" value="3"/>
</dbReference>
<feature type="repeat" description="ANK" evidence="3">
    <location>
        <begin position="1356"/>
        <end position="1389"/>
    </location>
</feature>
<name>A0AAW0QVL9_9PEZI</name>
<dbReference type="PANTHER" id="PTHR24198">
    <property type="entry name" value="ANKYRIN REPEAT AND PROTEIN KINASE DOMAIN-CONTAINING PROTEIN"/>
    <property type="match status" value="1"/>
</dbReference>
<keyword evidence="2 3" id="KW-0040">ANK repeat</keyword>
<feature type="region of interest" description="Disordered" evidence="4">
    <location>
        <begin position="763"/>
        <end position="811"/>
    </location>
</feature>
<dbReference type="InterPro" id="IPR002110">
    <property type="entry name" value="Ankyrin_rpt"/>
</dbReference>
<evidence type="ECO:0000259" key="5">
    <source>
        <dbReference type="Pfam" id="PF24883"/>
    </source>
</evidence>
<evidence type="ECO:0000256" key="4">
    <source>
        <dbReference type="SAM" id="MobiDB-lite"/>
    </source>
</evidence>
<comment type="caution">
    <text evidence="6">The sequence shown here is derived from an EMBL/GenBank/DDBJ whole genome shotgun (WGS) entry which is preliminary data.</text>
</comment>
<keyword evidence="1" id="KW-0677">Repeat</keyword>
<dbReference type="InterPro" id="IPR027417">
    <property type="entry name" value="P-loop_NTPase"/>
</dbReference>